<dbReference type="Gene3D" id="3.30.1150.10">
    <property type="match status" value="1"/>
</dbReference>
<feature type="compositionally biased region" description="Low complexity" evidence="1">
    <location>
        <begin position="157"/>
        <end position="171"/>
    </location>
</feature>
<accession>A0ABR7TVP0</accession>
<dbReference type="EMBL" id="JACVFC010000004">
    <property type="protein sequence ID" value="MBC9933658.1"/>
    <property type="molecule type" value="Genomic_DNA"/>
</dbReference>
<feature type="region of interest" description="Disordered" evidence="1">
    <location>
        <begin position="141"/>
        <end position="187"/>
    </location>
</feature>
<dbReference type="InterPro" id="IPR051045">
    <property type="entry name" value="TonB-dependent_transducer"/>
</dbReference>
<evidence type="ECO:0000313" key="5">
    <source>
        <dbReference type="Proteomes" id="UP000659124"/>
    </source>
</evidence>
<feature type="transmembrane region" description="Helical" evidence="2">
    <location>
        <begin position="82"/>
        <end position="104"/>
    </location>
</feature>
<gene>
    <name evidence="4" type="ORF">ICL07_24930</name>
</gene>
<evidence type="ECO:0000256" key="1">
    <source>
        <dbReference type="SAM" id="MobiDB-lite"/>
    </source>
</evidence>
<comment type="caution">
    <text evidence="4">The sequence shown here is derived from an EMBL/GenBank/DDBJ whole genome shotgun (WGS) entry which is preliminary data.</text>
</comment>
<keyword evidence="2" id="KW-0812">Transmembrane</keyword>
<dbReference type="PANTHER" id="PTHR33446:SF2">
    <property type="entry name" value="PROTEIN TONB"/>
    <property type="match status" value="1"/>
</dbReference>
<keyword evidence="2" id="KW-1133">Transmembrane helix</keyword>
<sequence length="370" mass="39077">MPDKHAHNKPTVSAELIRQYLAGELDDKAMHALERQALDDPFLADALEGYAMHAPDQQAHQEDLMARLTARVAPRKAVVRPLYTRMAAAAAILLLLFTGGWFLIREQHRQQEPIAQSVTPPPAALQDTPATPAAPVLAEMSETNSQKAAPVPPKSFAPPAAAARAMNEPAADMSAKDEKAVQKPAAEKVIKEEPAPATVHAPAPAAVPPPAAAPVSAAPPMGDVALSQQASAERRMKIAGASEPDSSSLANSRGALNEVMVTGYSRSRKKARAIVVKDSLPSPVGGSVAYKAYLEEHTANPGGLNGLVRIVFTVMPDGTLQQFKVIKSLAAVCDAEAIRVIKDGPAWKPAADGKPAEATVDVIFREKIAE</sequence>
<dbReference type="RefSeq" id="WP_188090789.1">
    <property type="nucleotide sequence ID" value="NZ_JACVFC010000004.1"/>
</dbReference>
<feature type="region of interest" description="Disordered" evidence="1">
    <location>
        <begin position="197"/>
        <end position="216"/>
    </location>
</feature>
<dbReference type="SUPFAM" id="SSF74653">
    <property type="entry name" value="TolA/TonB C-terminal domain"/>
    <property type="match status" value="1"/>
</dbReference>
<feature type="domain" description="TonB C-terminal" evidence="3">
    <location>
        <begin position="302"/>
        <end position="364"/>
    </location>
</feature>
<keyword evidence="5" id="KW-1185">Reference proteome</keyword>
<evidence type="ECO:0000313" key="4">
    <source>
        <dbReference type="EMBL" id="MBC9933658.1"/>
    </source>
</evidence>
<protein>
    <submittedName>
        <fullName evidence="4">Energy transducer TonB</fullName>
    </submittedName>
</protein>
<proteinExistence type="predicted"/>
<dbReference type="Pfam" id="PF03544">
    <property type="entry name" value="TonB_C"/>
    <property type="match status" value="1"/>
</dbReference>
<dbReference type="PANTHER" id="PTHR33446">
    <property type="entry name" value="PROTEIN TONB-RELATED"/>
    <property type="match status" value="1"/>
</dbReference>
<keyword evidence="2" id="KW-0472">Membrane</keyword>
<dbReference type="Proteomes" id="UP000659124">
    <property type="component" value="Unassembled WGS sequence"/>
</dbReference>
<organism evidence="4 5">
    <name type="scientific">Chitinophaga qingshengii</name>
    <dbReference type="NCBI Taxonomy" id="1569794"/>
    <lineage>
        <taxon>Bacteria</taxon>
        <taxon>Pseudomonadati</taxon>
        <taxon>Bacteroidota</taxon>
        <taxon>Chitinophagia</taxon>
        <taxon>Chitinophagales</taxon>
        <taxon>Chitinophagaceae</taxon>
        <taxon>Chitinophaga</taxon>
    </lineage>
</organism>
<reference evidence="4 5" key="1">
    <citation type="submission" date="2020-09" db="EMBL/GenBank/DDBJ databases">
        <title>Genome sequences of type strains of Chitinophaga qingshengii and Chitinophaga varians.</title>
        <authorList>
            <person name="Kittiwongwattana C."/>
        </authorList>
    </citation>
    <scope>NUCLEOTIDE SEQUENCE [LARGE SCALE GENOMIC DNA]</scope>
    <source>
        <strain evidence="4 5">JCM 30026</strain>
    </source>
</reference>
<feature type="compositionally biased region" description="Basic and acidic residues" evidence="1">
    <location>
        <begin position="174"/>
        <end position="187"/>
    </location>
</feature>
<feature type="region of interest" description="Disordered" evidence="1">
    <location>
        <begin position="229"/>
        <end position="251"/>
    </location>
</feature>
<dbReference type="InterPro" id="IPR037682">
    <property type="entry name" value="TonB_C"/>
</dbReference>
<name>A0ABR7TVP0_9BACT</name>
<evidence type="ECO:0000256" key="2">
    <source>
        <dbReference type="SAM" id="Phobius"/>
    </source>
</evidence>
<evidence type="ECO:0000259" key="3">
    <source>
        <dbReference type="Pfam" id="PF03544"/>
    </source>
</evidence>